<comment type="caution">
    <text evidence="2">The sequence shown here is derived from an EMBL/GenBank/DDBJ whole genome shotgun (WGS) entry which is preliminary data.</text>
</comment>
<keyword evidence="3" id="KW-1185">Reference proteome</keyword>
<accession>A0A167A1J1</accession>
<sequence>LREKDHWWRVPSKQPLLAYLCGPLHPASHRWEVPIKLMRAGCSVHDFTESSKCVGYDFTSFPPLSSPSSATFASRAQPDPLQTSHGDNSKFYSSPRRLPCCFPTLAASIVRDIHVAFYCACNLA</sequence>
<dbReference type="EMBL" id="LFIW01002048">
    <property type="protein sequence ID" value="KZL79606.1"/>
    <property type="molecule type" value="Genomic_DNA"/>
</dbReference>
<evidence type="ECO:0000313" key="3">
    <source>
        <dbReference type="Proteomes" id="UP000076584"/>
    </source>
</evidence>
<evidence type="ECO:0000256" key="1">
    <source>
        <dbReference type="SAM" id="MobiDB-lite"/>
    </source>
</evidence>
<feature type="non-terminal residue" evidence="2">
    <location>
        <position position="1"/>
    </location>
</feature>
<gene>
    <name evidence="2" type="ORF">CI238_08904</name>
</gene>
<feature type="region of interest" description="Disordered" evidence="1">
    <location>
        <begin position="68"/>
        <end position="90"/>
    </location>
</feature>
<organism evidence="2 3">
    <name type="scientific">Colletotrichum incanum</name>
    <name type="common">Soybean anthracnose fungus</name>
    <dbReference type="NCBI Taxonomy" id="1573173"/>
    <lineage>
        <taxon>Eukaryota</taxon>
        <taxon>Fungi</taxon>
        <taxon>Dikarya</taxon>
        <taxon>Ascomycota</taxon>
        <taxon>Pezizomycotina</taxon>
        <taxon>Sordariomycetes</taxon>
        <taxon>Hypocreomycetidae</taxon>
        <taxon>Glomerellales</taxon>
        <taxon>Glomerellaceae</taxon>
        <taxon>Colletotrichum</taxon>
        <taxon>Colletotrichum spaethianum species complex</taxon>
    </lineage>
</organism>
<dbReference type="AlphaFoldDB" id="A0A167A1J1"/>
<evidence type="ECO:0000313" key="2">
    <source>
        <dbReference type="EMBL" id="KZL79606.1"/>
    </source>
</evidence>
<proteinExistence type="predicted"/>
<name>A0A167A1J1_COLIC</name>
<feature type="compositionally biased region" description="Polar residues" evidence="1">
    <location>
        <begin position="80"/>
        <end position="90"/>
    </location>
</feature>
<protein>
    <submittedName>
        <fullName evidence="2">Uncharacterized protein</fullName>
    </submittedName>
</protein>
<dbReference type="Proteomes" id="UP000076584">
    <property type="component" value="Unassembled WGS sequence"/>
</dbReference>
<reference evidence="2 3" key="1">
    <citation type="submission" date="2015-06" db="EMBL/GenBank/DDBJ databases">
        <title>Survival trade-offs in plant roots during colonization by closely related pathogenic and mutualistic fungi.</title>
        <authorList>
            <person name="Hacquard S."/>
            <person name="Kracher B."/>
            <person name="Hiruma K."/>
            <person name="Weinman A."/>
            <person name="Muench P."/>
            <person name="Garrido Oter R."/>
            <person name="Ver Loren van Themaat E."/>
            <person name="Dallerey J.-F."/>
            <person name="Damm U."/>
            <person name="Henrissat B."/>
            <person name="Lespinet O."/>
            <person name="Thon M."/>
            <person name="Kemen E."/>
            <person name="McHardy A.C."/>
            <person name="Schulze-Lefert P."/>
            <person name="O'Connell R.J."/>
        </authorList>
    </citation>
    <scope>NUCLEOTIDE SEQUENCE [LARGE SCALE GENOMIC DNA]</scope>
    <source>
        <strain evidence="2 3">MAFF 238704</strain>
    </source>
</reference>